<evidence type="ECO:0000313" key="3">
    <source>
        <dbReference type="Proteomes" id="UP001275084"/>
    </source>
</evidence>
<reference evidence="2" key="1">
    <citation type="journal article" date="2023" name="Mol. Phylogenet. Evol.">
        <title>Genome-scale phylogeny and comparative genomics of the fungal order Sordariales.</title>
        <authorList>
            <person name="Hensen N."/>
            <person name="Bonometti L."/>
            <person name="Westerberg I."/>
            <person name="Brannstrom I.O."/>
            <person name="Guillou S."/>
            <person name="Cros-Aarteil S."/>
            <person name="Calhoun S."/>
            <person name="Haridas S."/>
            <person name="Kuo A."/>
            <person name="Mondo S."/>
            <person name="Pangilinan J."/>
            <person name="Riley R."/>
            <person name="LaButti K."/>
            <person name="Andreopoulos B."/>
            <person name="Lipzen A."/>
            <person name="Chen C."/>
            <person name="Yan M."/>
            <person name="Daum C."/>
            <person name="Ng V."/>
            <person name="Clum A."/>
            <person name="Steindorff A."/>
            <person name="Ohm R.A."/>
            <person name="Martin F."/>
            <person name="Silar P."/>
            <person name="Natvig D.O."/>
            <person name="Lalanne C."/>
            <person name="Gautier V."/>
            <person name="Ament-Velasquez S.L."/>
            <person name="Kruys A."/>
            <person name="Hutchinson M.I."/>
            <person name="Powell A.J."/>
            <person name="Barry K."/>
            <person name="Miller A.N."/>
            <person name="Grigoriev I.V."/>
            <person name="Debuchy R."/>
            <person name="Gladieux P."/>
            <person name="Hiltunen Thoren M."/>
            <person name="Johannesson H."/>
        </authorList>
    </citation>
    <scope>NUCLEOTIDE SEQUENCE</scope>
    <source>
        <strain evidence="2">CBS 955.72</strain>
    </source>
</reference>
<dbReference type="Proteomes" id="UP001275084">
    <property type="component" value="Unassembled WGS sequence"/>
</dbReference>
<evidence type="ECO:0000256" key="1">
    <source>
        <dbReference type="SAM" id="MobiDB-lite"/>
    </source>
</evidence>
<comment type="caution">
    <text evidence="2">The sequence shown here is derived from an EMBL/GenBank/DDBJ whole genome shotgun (WGS) entry which is preliminary data.</text>
</comment>
<dbReference type="PANTHER" id="PTHR40788">
    <property type="entry name" value="CLR5 DOMAIN-CONTAINING PROTEIN-RELATED"/>
    <property type="match status" value="1"/>
</dbReference>
<reference evidence="2" key="2">
    <citation type="submission" date="2023-06" db="EMBL/GenBank/DDBJ databases">
        <authorList>
            <consortium name="Lawrence Berkeley National Laboratory"/>
            <person name="Haridas S."/>
            <person name="Hensen N."/>
            <person name="Bonometti L."/>
            <person name="Westerberg I."/>
            <person name="Brannstrom I.O."/>
            <person name="Guillou S."/>
            <person name="Cros-Aarteil S."/>
            <person name="Calhoun S."/>
            <person name="Kuo A."/>
            <person name="Mondo S."/>
            <person name="Pangilinan J."/>
            <person name="Riley R."/>
            <person name="Labutti K."/>
            <person name="Andreopoulos B."/>
            <person name="Lipzen A."/>
            <person name="Chen C."/>
            <person name="Yanf M."/>
            <person name="Daum C."/>
            <person name="Ng V."/>
            <person name="Clum A."/>
            <person name="Steindorff A."/>
            <person name="Ohm R."/>
            <person name="Martin F."/>
            <person name="Silar P."/>
            <person name="Natvig D."/>
            <person name="Lalanne C."/>
            <person name="Gautier V."/>
            <person name="Ament-Velasquez S.L."/>
            <person name="Kruys A."/>
            <person name="Hutchinson M.I."/>
            <person name="Powell A.J."/>
            <person name="Barry K."/>
            <person name="Miller A.N."/>
            <person name="Grigoriev I.V."/>
            <person name="Debuchy R."/>
            <person name="Gladieux P."/>
            <person name="Thoren M.H."/>
            <person name="Johannesson H."/>
        </authorList>
    </citation>
    <scope>NUCLEOTIDE SEQUENCE</scope>
    <source>
        <strain evidence="2">CBS 955.72</strain>
    </source>
</reference>
<gene>
    <name evidence="2" type="ORF">B0T25DRAFT_359738</name>
</gene>
<accession>A0AAJ0H7P8</accession>
<dbReference type="AlphaFoldDB" id="A0AAJ0H7P8"/>
<dbReference type="PANTHER" id="PTHR40788:SF2">
    <property type="entry name" value="CLR5 DOMAIN-CONTAINING PROTEIN"/>
    <property type="match status" value="1"/>
</dbReference>
<proteinExistence type="predicted"/>
<feature type="compositionally biased region" description="Polar residues" evidence="1">
    <location>
        <begin position="657"/>
        <end position="666"/>
    </location>
</feature>
<sequence>MARVNFDNVDYNDPTSFAQLFGPNSGLPIPTLQRPDDVRKEARERSQVIHDAYNTLNEIVTRHEETIQKRWLKKSRQQRLKILLQFWPGMSAIHRPDFDAFRKESKQQRGQGTKYRDNFMWPYINQEDLSKPRNLLLLLSARARHHPSHFAAADITAIRLGIVTSAVVPIFLNEYVMVLNGATDASTYGELISWDDHPDAFDWMHTRKQFLPGEGLFALEIQERILNFLLACSRAILQDIAAEKLTSDTYPAQPEPHLKTEAEANGFESLAVMAAETPYRLPARIDFRRMELLLEAKASAAKDHVLALREDPDYFADRIVDIREHRQEMLKDTSGNIHPSIRPGKDAIFGARVIGNLVVEAYLELEIFAELHRQAKELRLLHDKYATQLSPTEDLPGDLLDRVLTFRHYLRQAAKGPLGSLRHNVVSSPPMRKFFVRQPPLNATTSQIAITSRPGNKSTTVEGHLYWLLSTLWEEGDTLFLADMSLVLDELERLLQASPLAADLVSSRIAEMISTASITGRCLSQINQFQPWARGFESAEALRLHSIKQRFAGWSTPLAYMMQVLKDQNLVRIAALADTANKRFLYPTEKRRTKENVEVLRRAERNLDAFWHAVDGILDVGCQQFRGTAVRTLLSEKRALQRTPEWVDVDVDGSATRPKQQRNAASSGGVESLSKPLSSLHFSGVSAGQAKVTTTAKTKTKTRGEPKEPSTQPLVAPEHVDTRAEPTPIPVDPRALKVFRTLFFNPGVTSSTGEVAWQDFVYAMTSTGLFSAEKLYGSAWQFQRLDTENQSRIQFHQPHPRGKIRFTMARTMGRRLTRAFGWVGAMFVARGNEDAA</sequence>
<evidence type="ECO:0000313" key="2">
    <source>
        <dbReference type="EMBL" id="KAK3342123.1"/>
    </source>
</evidence>
<protein>
    <submittedName>
        <fullName evidence="2">Uncharacterized protein</fullName>
    </submittedName>
</protein>
<dbReference type="EMBL" id="JAUIQD010000008">
    <property type="protein sequence ID" value="KAK3342123.1"/>
    <property type="molecule type" value="Genomic_DNA"/>
</dbReference>
<feature type="region of interest" description="Disordered" evidence="1">
    <location>
        <begin position="651"/>
        <end position="728"/>
    </location>
</feature>
<organism evidence="2 3">
    <name type="scientific">Lasiosphaeria hispida</name>
    <dbReference type="NCBI Taxonomy" id="260671"/>
    <lineage>
        <taxon>Eukaryota</taxon>
        <taxon>Fungi</taxon>
        <taxon>Dikarya</taxon>
        <taxon>Ascomycota</taxon>
        <taxon>Pezizomycotina</taxon>
        <taxon>Sordariomycetes</taxon>
        <taxon>Sordariomycetidae</taxon>
        <taxon>Sordariales</taxon>
        <taxon>Lasiosphaeriaceae</taxon>
        <taxon>Lasiosphaeria</taxon>
    </lineage>
</organism>
<name>A0AAJ0H7P8_9PEZI</name>
<keyword evidence="3" id="KW-1185">Reference proteome</keyword>